<accession>A0ABV9SVF2</accession>
<evidence type="ECO:0000259" key="2">
    <source>
        <dbReference type="Pfam" id="PF08327"/>
    </source>
</evidence>
<dbReference type="Gene3D" id="3.30.530.20">
    <property type="match status" value="1"/>
</dbReference>
<name>A0ABV9SVF2_9BACT</name>
<sequence length="149" mass="16927">MTQATKITVEATANAPVAKVWKAWNTPSDIMQWNTPDPTWHTPSSENDLRVGGKFKNRMEAKDGSFGFDFEGIYDKVELHKEITYTMGDGRMATTLFTEQNGKTNMATTFDAETENDSEFQKQGWQAILNSFVKYVESTNPQINKDEKE</sequence>
<evidence type="ECO:0000313" key="3">
    <source>
        <dbReference type="EMBL" id="MFC4870287.1"/>
    </source>
</evidence>
<organism evidence="3 4">
    <name type="scientific">Negadavirga shengliensis</name>
    <dbReference type="NCBI Taxonomy" id="1389218"/>
    <lineage>
        <taxon>Bacteria</taxon>
        <taxon>Pseudomonadati</taxon>
        <taxon>Bacteroidota</taxon>
        <taxon>Cytophagia</taxon>
        <taxon>Cytophagales</taxon>
        <taxon>Cyclobacteriaceae</taxon>
        <taxon>Negadavirga</taxon>
    </lineage>
</organism>
<evidence type="ECO:0000313" key="4">
    <source>
        <dbReference type="Proteomes" id="UP001595818"/>
    </source>
</evidence>
<dbReference type="EMBL" id="JBHSJJ010000001">
    <property type="protein sequence ID" value="MFC4870287.1"/>
    <property type="molecule type" value="Genomic_DNA"/>
</dbReference>
<dbReference type="InterPro" id="IPR013538">
    <property type="entry name" value="ASHA1/2-like_C"/>
</dbReference>
<comment type="caution">
    <text evidence="3">The sequence shown here is derived from an EMBL/GenBank/DDBJ whole genome shotgun (WGS) entry which is preliminary data.</text>
</comment>
<comment type="similarity">
    <text evidence="1">Belongs to the AHA1 family.</text>
</comment>
<gene>
    <name evidence="3" type="ORF">ACFPFU_01225</name>
</gene>
<dbReference type="Pfam" id="PF08327">
    <property type="entry name" value="AHSA1"/>
    <property type="match status" value="1"/>
</dbReference>
<evidence type="ECO:0000256" key="1">
    <source>
        <dbReference type="ARBA" id="ARBA00006817"/>
    </source>
</evidence>
<dbReference type="SUPFAM" id="SSF55961">
    <property type="entry name" value="Bet v1-like"/>
    <property type="match status" value="1"/>
</dbReference>
<feature type="domain" description="Activator of Hsp90 ATPase homologue 1/2-like C-terminal" evidence="2">
    <location>
        <begin position="14"/>
        <end position="137"/>
    </location>
</feature>
<protein>
    <submittedName>
        <fullName evidence="3">SRPBCC family protein</fullName>
    </submittedName>
</protein>
<dbReference type="CDD" id="cd08897">
    <property type="entry name" value="SRPBCC_CalC_Aha1-like_4"/>
    <property type="match status" value="1"/>
</dbReference>
<dbReference type="Proteomes" id="UP001595818">
    <property type="component" value="Unassembled WGS sequence"/>
</dbReference>
<dbReference type="InterPro" id="IPR023393">
    <property type="entry name" value="START-like_dom_sf"/>
</dbReference>
<proteinExistence type="inferred from homology"/>
<dbReference type="RefSeq" id="WP_377060690.1">
    <property type="nucleotide sequence ID" value="NZ_JBHSJJ010000001.1"/>
</dbReference>
<reference evidence="4" key="1">
    <citation type="journal article" date="2019" name="Int. J. Syst. Evol. Microbiol.">
        <title>The Global Catalogue of Microorganisms (GCM) 10K type strain sequencing project: providing services to taxonomists for standard genome sequencing and annotation.</title>
        <authorList>
            <consortium name="The Broad Institute Genomics Platform"/>
            <consortium name="The Broad Institute Genome Sequencing Center for Infectious Disease"/>
            <person name="Wu L."/>
            <person name="Ma J."/>
        </authorList>
    </citation>
    <scope>NUCLEOTIDE SEQUENCE [LARGE SCALE GENOMIC DNA]</scope>
    <source>
        <strain evidence="4">CGMCC 4.7466</strain>
    </source>
</reference>
<keyword evidence="4" id="KW-1185">Reference proteome</keyword>